<protein>
    <recommendedName>
        <fullName evidence="4">phosphoenolpyruvate mutase</fullName>
        <ecNumber evidence="4">5.4.2.9</ecNumber>
    </recommendedName>
</protein>
<keyword evidence="6" id="KW-0670">Pyruvate</keyword>
<evidence type="ECO:0000313" key="7">
    <source>
        <dbReference type="Proteomes" id="UP000011863"/>
    </source>
</evidence>
<dbReference type="NCBIfam" id="TIGR00125">
    <property type="entry name" value="cyt_tran_rel"/>
    <property type="match status" value="1"/>
</dbReference>
<dbReference type="Proteomes" id="UP000011863">
    <property type="component" value="Chromosome"/>
</dbReference>
<dbReference type="OrthoDB" id="9771433at2"/>
<evidence type="ECO:0000313" key="6">
    <source>
        <dbReference type="EMBL" id="BAN03327.1"/>
    </source>
</evidence>
<keyword evidence="3 6" id="KW-0413">Isomerase</keyword>
<dbReference type="EMBL" id="AP012057">
    <property type="protein sequence ID" value="BAN03327.1"/>
    <property type="molecule type" value="Genomic_DNA"/>
</dbReference>
<dbReference type="AlphaFoldDB" id="A0A6C7E9D3"/>
<dbReference type="InterPro" id="IPR004821">
    <property type="entry name" value="Cyt_trans-like"/>
</dbReference>
<dbReference type="Pfam" id="PF01467">
    <property type="entry name" value="CTP_transf_like"/>
    <property type="match status" value="1"/>
</dbReference>
<name>A0A6C7E9D3_ILUCY</name>
<evidence type="ECO:0000256" key="2">
    <source>
        <dbReference type="ARBA" id="ARBA00022695"/>
    </source>
</evidence>
<dbReference type="GO" id="GO:0050188">
    <property type="term" value="F:phosphoenolpyruvate mutase activity"/>
    <property type="evidence" value="ECO:0007669"/>
    <property type="project" value="UniProtKB-EC"/>
</dbReference>
<dbReference type="InterPro" id="IPR050385">
    <property type="entry name" value="Archaeal_FAD_synthase"/>
</dbReference>
<dbReference type="Gene3D" id="3.20.20.60">
    <property type="entry name" value="Phosphoenolpyruvate-binding domains"/>
    <property type="match status" value="1"/>
</dbReference>
<dbReference type="Pfam" id="PF13714">
    <property type="entry name" value="PEP_mutase"/>
    <property type="match status" value="1"/>
</dbReference>
<dbReference type="CDD" id="cd02170">
    <property type="entry name" value="cytidylyltransferase"/>
    <property type="match status" value="1"/>
</dbReference>
<dbReference type="InterPro" id="IPR039556">
    <property type="entry name" value="ICL/PEPM"/>
</dbReference>
<keyword evidence="2" id="KW-0548">Nucleotidyltransferase</keyword>
<dbReference type="NCBIfam" id="TIGR02320">
    <property type="entry name" value="PEP_mutase"/>
    <property type="match status" value="1"/>
</dbReference>
<gene>
    <name evidence="6" type="ORF">YM304_30130</name>
</gene>
<evidence type="ECO:0000256" key="4">
    <source>
        <dbReference type="ARBA" id="ARBA00024063"/>
    </source>
</evidence>
<keyword evidence="7" id="KW-1185">Reference proteome</keyword>
<dbReference type="PANTHER" id="PTHR43793">
    <property type="entry name" value="FAD SYNTHASE"/>
    <property type="match status" value="1"/>
</dbReference>
<dbReference type="GO" id="GO:0016779">
    <property type="term" value="F:nucleotidyltransferase activity"/>
    <property type="evidence" value="ECO:0007669"/>
    <property type="project" value="UniProtKB-KW"/>
</dbReference>
<dbReference type="InterPro" id="IPR014729">
    <property type="entry name" value="Rossmann-like_a/b/a_fold"/>
</dbReference>
<evidence type="ECO:0000256" key="3">
    <source>
        <dbReference type="ARBA" id="ARBA00023235"/>
    </source>
</evidence>
<proteinExistence type="predicted"/>
<dbReference type="SUPFAM" id="SSF52374">
    <property type="entry name" value="Nucleotidylyl transferase"/>
    <property type="match status" value="1"/>
</dbReference>
<dbReference type="InterPro" id="IPR040442">
    <property type="entry name" value="Pyrv_kinase-like_dom_sf"/>
</dbReference>
<feature type="domain" description="Cytidyltransferase-like" evidence="5">
    <location>
        <begin position="12"/>
        <end position="132"/>
    </location>
</feature>
<dbReference type="CDD" id="cd00377">
    <property type="entry name" value="ICL_PEPM"/>
    <property type="match status" value="1"/>
</dbReference>
<keyword evidence="1" id="KW-0808">Transferase</keyword>
<evidence type="ECO:0000256" key="1">
    <source>
        <dbReference type="ARBA" id="ARBA00022679"/>
    </source>
</evidence>
<dbReference type="EC" id="5.4.2.9" evidence="4"/>
<sequence>MPERPTVYVGMSADLIHPGHINVLEQAAQHGSVTVGLLTDSAVASYKRLPHMTYDQRRVVVENLKTVDRVVPQETLDYVPNLESLRPDIVVHGDDWQTGVQRATRQRVIDALAQWGGKLVEVPYTEGISSTQLNASVKQIGTTPSVRLSRLRRLIDSKDIVRIMEAHSGLSGLVVENTKAERDGRTVEFDGMWSSSLTDSTSRGKPDIEAVDISSRLQTINEIFEVTTKPLIFDGDTGGKPEHFSFTVRSLERLGVSAVIIEDKEGLKRNSLFGNDVAQTQSSIADFSERLRIGKLAQITEDFMVIARIESLILEAGMADAVERAEAYIDAGADAIMIHSRQKSPDEIFEFCDHAAKFSKSVPIVAVPTSYHQVTEQELADRGVNVVIYANHMLRSAYPQMNKVATTVLENSRALEADPYLSSINEVLTIIPENHS</sequence>
<accession>A0A6C7E9D3</accession>
<evidence type="ECO:0000259" key="5">
    <source>
        <dbReference type="Pfam" id="PF01467"/>
    </source>
</evidence>
<dbReference type="PANTHER" id="PTHR43793:SF1">
    <property type="entry name" value="FAD SYNTHASE"/>
    <property type="match status" value="1"/>
</dbReference>
<dbReference type="KEGG" id="aym:YM304_30130"/>
<dbReference type="InterPro" id="IPR015813">
    <property type="entry name" value="Pyrv/PenolPyrv_kinase-like_dom"/>
</dbReference>
<dbReference type="SUPFAM" id="SSF51621">
    <property type="entry name" value="Phosphoenolpyruvate/pyruvate domain"/>
    <property type="match status" value="1"/>
</dbReference>
<dbReference type="RefSeq" id="WP_015442574.1">
    <property type="nucleotide sequence ID" value="NC_020520.1"/>
</dbReference>
<dbReference type="InterPro" id="IPR012698">
    <property type="entry name" value="PEnolPyrv_PMutase_core"/>
</dbReference>
<dbReference type="Gene3D" id="3.40.50.620">
    <property type="entry name" value="HUPs"/>
    <property type="match status" value="1"/>
</dbReference>
<reference evidence="6 7" key="1">
    <citation type="journal article" date="2013" name="Int. J. Syst. Evol. Microbiol.">
        <title>Ilumatobacter nonamiense sp. nov. and Ilumatobacter coccineum sp. nov., isolated from seashore sand.</title>
        <authorList>
            <person name="Matsumoto A."/>
            <person name="Kasai H."/>
            <person name="Matsuo Y."/>
            <person name="Shizuri Y."/>
            <person name="Ichikawa N."/>
            <person name="Fujita N."/>
            <person name="Omura S."/>
            <person name="Takahashi Y."/>
        </authorList>
    </citation>
    <scope>NUCLEOTIDE SEQUENCE [LARGE SCALE GENOMIC DNA]</scope>
    <source>
        <strain evidence="7">NBRC 103263 / KCTC 29153 / YM16-304</strain>
    </source>
</reference>
<organism evidence="6 7">
    <name type="scientific">Ilumatobacter coccineus (strain NBRC 103263 / KCTC 29153 / YM16-304)</name>
    <dbReference type="NCBI Taxonomy" id="1313172"/>
    <lineage>
        <taxon>Bacteria</taxon>
        <taxon>Bacillati</taxon>
        <taxon>Actinomycetota</taxon>
        <taxon>Acidimicrobiia</taxon>
        <taxon>Acidimicrobiales</taxon>
        <taxon>Ilumatobacteraceae</taxon>
        <taxon>Ilumatobacter</taxon>
    </lineage>
</organism>